<sequence length="324" mass="37437">MNSKPFKTLNQQLTILRNRGLDVPTKSKRSLEQIGYYALINGYKWSFLQRDSSGHVIHSEHYISGATFAEIRSLYDFDAELRAILYRSLLKYEASLGAELSYKFSEAHPEEHSYLAIDNFQRNPDWTGSVVGTISALSREIQNKLKGDDDNAVKHYVNKHGHVPLWVLVNFLTFGELNYFYSNMTTDLQLEVAKDFTRMRVREYRPTHYVPTSPAAIRSVNKIVNLFRNSVAHGEITFSKKLVKSTNMKPIKQALGITNIALNSQAGLFELILCMKLMLTKKDYHRLQKDLKGLFSNYKNEFTSISFNSVLQDMNFPKRYFDYI</sequence>
<dbReference type="Pfam" id="PF07751">
    <property type="entry name" value="Abi_2"/>
    <property type="match status" value="1"/>
</dbReference>
<evidence type="ECO:0000313" key="1">
    <source>
        <dbReference type="EMBL" id="WLV81529.1"/>
    </source>
</evidence>
<accession>A0ABY9LD09</accession>
<organism evidence="1 2">
    <name type="scientific">Lacticaseibacillus styriensis</name>
    <dbReference type="NCBI Taxonomy" id="3068306"/>
    <lineage>
        <taxon>Bacteria</taxon>
        <taxon>Bacillati</taxon>
        <taxon>Bacillota</taxon>
        <taxon>Bacilli</taxon>
        <taxon>Lactobacillales</taxon>
        <taxon>Lactobacillaceae</taxon>
        <taxon>Lacticaseibacillus</taxon>
    </lineage>
</organism>
<dbReference type="InterPro" id="IPR011664">
    <property type="entry name" value="Abi_system_AbiD/AbiF-like"/>
</dbReference>
<proteinExistence type="predicted"/>
<protein>
    <submittedName>
        <fullName evidence="1">Abi family protein</fullName>
    </submittedName>
</protein>
<keyword evidence="2" id="KW-1185">Reference proteome</keyword>
<dbReference type="EMBL" id="CP132483">
    <property type="protein sequence ID" value="WLV81529.1"/>
    <property type="molecule type" value="Genomic_DNA"/>
</dbReference>
<dbReference type="RefSeq" id="WP_306390955.1">
    <property type="nucleotide sequence ID" value="NZ_CP132483.1"/>
</dbReference>
<evidence type="ECO:0000313" key="2">
    <source>
        <dbReference type="Proteomes" id="UP001230566"/>
    </source>
</evidence>
<name>A0ABY9LD09_9LACO</name>
<gene>
    <name evidence="1" type="ORF">LACSTY_000765</name>
</gene>
<dbReference type="Proteomes" id="UP001230566">
    <property type="component" value="Chromosome"/>
</dbReference>
<reference evidence="1 2" key="1">
    <citation type="submission" date="2023-08" db="EMBL/GenBank/DDBJ databases">
        <authorList>
            <person name="Buchebner-Jance M."/>
        </authorList>
    </citation>
    <scope>NUCLEOTIDE SEQUENCE [LARGE SCALE GENOMIC DNA]</scope>
    <source>
        <strain evidence="1 2">NCIMB 15473</strain>
    </source>
</reference>